<organism evidence="2 3">
    <name type="scientific">Actinomadura rubrobrunea</name>
    <dbReference type="NCBI Taxonomy" id="115335"/>
    <lineage>
        <taxon>Bacteria</taxon>
        <taxon>Bacillati</taxon>
        <taxon>Actinomycetota</taxon>
        <taxon>Actinomycetes</taxon>
        <taxon>Streptosporangiales</taxon>
        <taxon>Thermomonosporaceae</taxon>
        <taxon>Actinomadura</taxon>
    </lineage>
</organism>
<sequence>MARLSMRITLDAAMRARDVSRAVPDEEDPPATGSGSAPKGAAEPADASKRSRSSRNERRRQGKRGGARRFQ</sequence>
<evidence type="ECO:0000313" key="3">
    <source>
        <dbReference type="Proteomes" id="UP001165124"/>
    </source>
</evidence>
<keyword evidence="3" id="KW-1185">Reference proteome</keyword>
<protein>
    <submittedName>
        <fullName evidence="2">Uncharacterized protein</fullName>
    </submittedName>
</protein>
<dbReference type="Proteomes" id="UP001165124">
    <property type="component" value="Unassembled WGS sequence"/>
</dbReference>
<feature type="compositionally biased region" description="Basic residues" evidence="1">
    <location>
        <begin position="50"/>
        <end position="71"/>
    </location>
</feature>
<evidence type="ECO:0000256" key="1">
    <source>
        <dbReference type="SAM" id="MobiDB-lite"/>
    </source>
</evidence>
<evidence type="ECO:0000313" key="2">
    <source>
        <dbReference type="EMBL" id="GLW65517.1"/>
    </source>
</evidence>
<accession>A0A9W6PZF9</accession>
<dbReference type="EMBL" id="BSRZ01000009">
    <property type="protein sequence ID" value="GLW65517.1"/>
    <property type="molecule type" value="Genomic_DNA"/>
</dbReference>
<dbReference type="AlphaFoldDB" id="A0A9W6PZF9"/>
<gene>
    <name evidence="2" type="ORF">Arub01_37610</name>
</gene>
<comment type="caution">
    <text evidence="2">The sequence shown here is derived from an EMBL/GenBank/DDBJ whole genome shotgun (WGS) entry which is preliminary data.</text>
</comment>
<feature type="region of interest" description="Disordered" evidence="1">
    <location>
        <begin position="16"/>
        <end position="71"/>
    </location>
</feature>
<name>A0A9W6PZF9_9ACTN</name>
<reference evidence="2" key="1">
    <citation type="submission" date="2023-02" db="EMBL/GenBank/DDBJ databases">
        <title>Actinomadura rubrobrunea NBRC 14622.</title>
        <authorList>
            <person name="Ichikawa N."/>
            <person name="Sato H."/>
            <person name="Tonouchi N."/>
        </authorList>
    </citation>
    <scope>NUCLEOTIDE SEQUENCE</scope>
    <source>
        <strain evidence="2">NBRC 14622</strain>
    </source>
</reference>
<proteinExistence type="predicted"/>
<dbReference type="RefSeq" id="WP_067910011.1">
    <property type="nucleotide sequence ID" value="NZ_BSRZ01000009.1"/>
</dbReference>